<dbReference type="Gramene" id="C.cajan_41965.t">
    <property type="protein sequence ID" value="C.cajan_41965.t"/>
    <property type="gene ID" value="C.cajan_41965"/>
</dbReference>
<reference evidence="1" key="1">
    <citation type="journal article" date="2012" name="Nat. Biotechnol.">
        <title>Draft genome sequence of pigeonpea (Cajanus cajan), an orphan legume crop of resource-poor farmers.</title>
        <authorList>
            <person name="Varshney R.K."/>
            <person name="Chen W."/>
            <person name="Li Y."/>
            <person name="Bharti A.K."/>
            <person name="Saxena R.K."/>
            <person name="Schlueter J.A."/>
            <person name="Donoghue M.T."/>
            <person name="Azam S."/>
            <person name="Fan G."/>
            <person name="Whaley A.M."/>
            <person name="Farmer A.D."/>
            <person name="Sheridan J."/>
            <person name="Iwata A."/>
            <person name="Tuteja R."/>
            <person name="Penmetsa R.V."/>
            <person name="Wu W."/>
            <person name="Upadhyaya H.D."/>
            <person name="Yang S.P."/>
            <person name="Shah T."/>
            <person name="Saxena K.B."/>
            <person name="Michael T."/>
            <person name="McCombie W.R."/>
            <person name="Yang B."/>
            <person name="Zhang G."/>
            <person name="Yang H."/>
            <person name="Wang J."/>
            <person name="Spillane C."/>
            <person name="Cook D.R."/>
            <person name="May G.D."/>
            <person name="Xu X."/>
            <person name="Jackson S.A."/>
        </authorList>
    </citation>
    <scope>NUCLEOTIDE SEQUENCE [LARGE SCALE GENOMIC DNA]</scope>
</reference>
<dbReference type="InterPro" id="IPR044974">
    <property type="entry name" value="Disease_R_plants"/>
</dbReference>
<gene>
    <name evidence="1" type="ORF">KK1_045800</name>
</gene>
<dbReference type="STRING" id="3821.A0A151QSQ1"/>
<dbReference type="Gene3D" id="3.80.10.10">
    <property type="entry name" value="Ribonuclease Inhibitor"/>
    <property type="match status" value="2"/>
</dbReference>
<dbReference type="Proteomes" id="UP000075243">
    <property type="component" value="Unassembled WGS sequence"/>
</dbReference>
<dbReference type="PANTHER" id="PTHR11017:SF570">
    <property type="entry name" value="DISEASE RESISTANCE PROTEIN (TIR-NBS CLASS)-RELATED"/>
    <property type="match status" value="1"/>
</dbReference>
<dbReference type="EMBL" id="KQ484911">
    <property type="protein sequence ID" value="KYP33348.1"/>
    <property type="molecule type" value="Genomic_DNA"/>
</dbReference>
<dbReference type="PANTHER" id="PTHR11017">
    <property type="entry name" value="LEUCINE-RICH REPEAT-CONTAINING PROTEIN"/>
    <property type="match status" value="1"/>
</dbReference>
<dbReference type="AlphaFoldDB" id="A0A151QSQ1"/>
<dbReference type="SUPFAM" id="SSF52058">
    <property type="entry name" value="L domain-like"/>
    <property type="match status" value="1"/>
</dbReference>
<name>A0A151QSQ1_CAJCA</name>
<dbReference type="InterPro" id="IPR032675">
    <property type="entry name" value="LRR_dom_sf"/>
</dbReference>
<protein>
    <submittedName>
        <fullName evidence="1">WRKY transcription factor 19</fullName>
    </submittedName>
</protein>
<accession>A0A151QSQ1</accession>
<organism evidence="1 2">
    <name type="scientific">Cajanus cajan</name>
    <name type="common">Pigeon pea</name>
    <name type="synonym">Cajanus indicus</name>
    <dbReference type="NCBI Taxonomy" id="3821"/>
    <lineage>
        <taxon>Eukaryota</taxon>
        <taxon>Viridiplantae</taxon>
        <taxon>Streptophyta</taxon>
        <taxon>Embryophyta</taxon>
        <taxon>Tracheophyta</taxon>
        <taxon>Spermatophyta</taxon>
        <taxon>Magnoliopsida</taxon>
        <taxon>eudicotyledons</taxon>
        <taxon>Gunneridae</taxon>
        <taxon>Pentapetalae</taxon>
        <taxon>rosids</taxon>
        <taxon>fabids</taxon>
        <taxon>Fabales</taxon>
        <taxon>Fabaceae</taxon>
        <taxon>Papilionoideae</taxon>
        <taxon>50 kb inversion clade</taxon>
        <taxon>NPAAA clade</taxon>
        <taxon>indigoferoid/millettioid clade</taxon>
        <taxon>Phaseoleae</taxon>
        <taxon>Cajanus</taxon>
    </lineage>
</organism>
<dbReference type="OMA" id="CNDEIMI"/>
<evidence type="ECO:0000313" key="2">
    <source>
        <dbReference type="Proteomes" id="UP000075243"/>
    </source>
</evidence>
<sequence length="351" mass="40573">MQQIEQMLVDEVENCNKDCRKKLLVLDDVDKKEQLQATVGGLDWFGPKKSLIKIGRSLSQRKVDKCNDEIMIMHDLIQYMGKEIVREQSSCPQKRNRLWFYEDIVCVLEKNTVNDEIEAMMLDMPEDQEVLRNENVFGKMKNLRMMLIKKNPNFLRSPKDLPNSLRVLEWWGYPRASLPSKFHSKNLVKLDLSNSYFQWDNPLQVCAISRNSCCMNIRQIPDMSGFPNLTELCVCKCTNLIEIHDSVGLLQNLQKFCAEGCTKLKIGPRGIKLISLEFLNLRDCNSFGTFPEILAPMQKLKFVDLEGTAINNLPLSTKNLEGLRILSLKRCKWLESNEPTKFLSNFARDLS</sequence>
<evidence type="ECO:0000313" key="1">
    <source>
        <dbReference type="EMBL" id="KYP33348.1"/>
    </source>
</evidence>
<proteinExistence type="predicted"/>
<keyword evidence="2" id="KW-1185">Reference proteome</keyword>
<dbReference type="GO" id="GO:0006952">
    <property type="term" value="P:defense response"/>
    <property type="evidence" value="ECO:0007669"/>
    <property type="project" value="InterPro"/>
</dbReference>